<dbReference type="OrthoDB" id="3799616at2759"/>
<evidence type="ECO:0000313" key="2">
    <source>
        <dbReference type="EMBL" id="KAF2110976.1"/>
    </source>
</evidence>
<reference evidence="2" key="1">
    <citation type="journal article" date="2020" name="Stud. Mycol.">
        <title>101 Dothideomycetes genomes: a test case for predicting lifestyles and emergence of pathogens.</title>
        <authorList>
            <person name="Haridas S."/>
            <person name="Albert R."/>
            <person name="Binder M."/>
            <person name="Bloem J."/>
            <person name="Labutti K."/>
            <person name="Salamov A."/>
            <person name="Andreopoulos B."/>
            <person name="Baker S."/>
            <person name="Barry K."/>
            <person name="Bills G."/>
            <person name="Bluhm B."/>
            <person name="Cannon C."/>
            <person name="Castanera R."/>
            <person name="Culley D."/>
            <person name="Daum C."/>
            <person name="Ezra D."/>
            <person name="Gonzalez J."/>
            <person name="Henrissat B."/>
            <person name="Kuo A."/>
            <person name="Liang C."/>
            <person name="Lipzen A."/>
            <person name="Lutzoni F."/>
            <person name="Magnuson J."/>
            <person name="Mondo S."/>
            <person name="Nolan M."/>
            <person name="Ohm R."/>
            <person name="Pangilinan J."/>
            <person name="Park H.-J."/>
            <person name="Ramirez L."/>
            <person name="Alfaro M."/>
            <person name="Sun H."/>
            <person name="Tritt A."/>
            <person name="Yoshinaga Y."/>
            <person name="Zwiers L.-H."/>
            <person name="Turgeon B."/>
            <person name="Goodwin S."/>
            <person name="Spatafora J."/>
            <person name="Crous P."/>
            <person name="Grigoriev I."/>
        </authorList>
    </citation>
    <scope>NUCLEOTIDE SEQUENCE</scope>
    <source>
        <strain evidence="2">CBS 627.86</strain>
    </source>
</reference>
<evidence type="ECO:0000256" key="1">
    <source>
        <dbReference type="SAM" id="MobiDB-lite"/>
    </source>
</evidence>
<feature type="compositionally biased region" description="Polar residues" evidence="1">
    <location>
        <begin position="48"/>
        <end position="57"/>
    </location>
</feature>
<feature type="region of interest" description="Disordered" evidence="1">
    <location>
        <begin position="34"/>
        <end position="57"/>
    </location>
</feature>
<dbReference type="Proteomes" id="UP000799770">
    <property type="component" value="Unassembled WGS sequence"/>
</dbReference>
<gene>
    <name evidence="2" type="ORF">BDV96DRAFT_650580</name>
</gene>
<dbReference type="AlphaFoldDB" id="A0A6A5YVG7"/>
<organism evidence="2 3">
    <name type="scientific">Lophiotrema nucula</name>
    <dbReference type="NCBI Taxonomy" id="690887"/>
    <lineage>
        <taxon>Eukaryota</taxon>
        <taxon>Fungi</taxon>
        <taxon>Dikarya</taxon>
        <taxon>Ascomycota</taxon>
        <taxon>Pezizomycotina</taxon>
        <taxon>Dothideomycetes</taxon>
        <taxon>Pleosporomycetidae</taxon>
        <taxon>Pleosporales</taxon>
        <taxon>Lophiotremataceae</taxon>
        <taxon>Lophiotrema</taxon>
    </lineage>
</organism>
<evidence type="ECO:0000313" key="3">
    <source>
        <dbReference type="Proteomes" id="UP000799770"/>
    </source>
</evidence>
<proteinExistence type="predicted"/>
<keyword evidence="3" id="KW-1185">Reference proteome</keyword>
<dbReference type="EMBL" id="ML977336">
    <property type="protein sequence ID" value="KAF2110976.1"/>
    <property type="molecule type" value="Genomic_DNA"/>
</dbReference>
<sequence>MGSKIIVIPFERIPRHKNEVEELSTALKQFTLKDEDFPPLPKPASGRTIPSASTGKSTSLKLSASKWKRFRFFPAPLDCYSNAARIPCWFFEMLPLEIRRDIYRIAMEDMGYLHFPLMLRDTIKRGTNGFLPSFLPLFCLTSKAVRDETIPVYLRNVPQVTVSAYPQNQFLGKFLNTVQDQHAWKALKALEFNYFAFFPGTEGMKNADLELVVQCPGLEKLKITMHLTQLCAQVADALDEDGEPLTWRSGAKSVEELVEWYRFERLFECDNLSQIDWRGWSYSGHEFGGPGALEDLAEWIKDEFSRRKAQSVEQQVSWYVHRGYDY</sequence>
<protein>
    <submittedName>
        <fullName evidence="2">Uncharacterized protein</fullName>
    </submittedName>
</protein>
<name>A0A6A5YVG7_9PLEO</name>
<accession>A0A6A5YVG7</accession>